<proteinExistence type="inferred from homology"/>
<evidence type="ECO:0000256" key="1">
    <source>
        <dbReference type="ARBA" id="ARBA00022679"/>
    </source>
</evidence>
<dbReference type="GO" id="GO:0008999">
    <property type="term" value="F:protein-N-terminal-alanine acetyltransferase activity"/>
    <property type="evidence" value="ECO:0007669"/>
    <property type="project" value="TreeGrafter"/>
</dbReference>
<dbReference type="InterPro" id="IPR051531">
    <property type="entry name" value="N-acetyltransferase"/>
</dbReference>
<organism evidence="5 6">
    <name type="scientific">Streptococcus agalactiae</name>
    <dbReference type="NCBI Taxonomy" id="1311"/>
    <lineage>
        <taxon>Bacteria</taxon>
        <taxon>Bacillati</taxon>
        <taxon>Bacillota</taxon>
        <taxon>Bacilli</taxon>
        <taxon>Lactobacillales</taxon>
        <taxon>Streptococcaceae</taxon>
        <taxon>Streptococcus</taxon>
    </lineage>
</organism>
<comment type="similarity">
    <text evidence="3">Belongs to the acetyltransferase family. RimJ subfamily.</text>
</comment>
<dbReference type="SUPFAM" id="SSF55729">
    <property type="entry name" value="Acyl-CoA N-acyltransferases (Nat)"/>
    <property type="match status" value="1"/>
</dbReference>
<dbReference type="InterPro" id="IPR000182">
    <property type="entry name" value="GNAT_dom"/>
</dbReference>
<dbReference type="GO" id="GO:0005737">
    <property type="term" value="C:cytoplasm"/>
    <property type="evidence" value="ECO:0007669"/>
    <property type="project" value="TreeGrafter"/>
</dbReference>
<dbReference type="Pfam" id="PF13302">
    <property type="entry name" value="Acetyltransf_3"/>
    <property type="match status" value="1"/>
</dbReference>
<dbReference type="AlphaFoldDB" id="A0A7Z7P375"/>
<dbReference type="PANTHER" id="PTHR43792">
    <property type="entry name" value="GNAT FAMILY, PUTATIVE (AFU_ORTHOLOGUE AFUA_3G00765)-RELATED-RELATED"/>
    <property type="match status" value="1"/>
</dbReference>
<reference evidence="5 6" key="1">
    <citation type="submission" date="2018-06" db="EMBL/GenBank/DDBJ databases">
        <authorList>
            <consortium name="Pathogen Informatics"/>
            <person name="Doyle S."/>
        </authorList>
    </citation>
    <scope>NUCLEOTIDE SEQUENCE [LARGE SCALE GENOMIC DNA]</scope>
    <source>
        <strain evidence="5 6">NCTC8181</strain>
    </source>
</reference>
<dbReference type="EC" id="2.3.1.-" evidence="5"/>
<dbReference type="PANTHER" id="PTHR43792:SF8">
    <property type="entry name" value="[RIBOSOMAL PROTEIN US5]-ALANINE N-ACETYLTRANSFERASE"/>
    <property type="match status" value="1"/>
</dbReference>
<keyword evidence="2 5" id="KW-0012">Acyltransferase</keyword>
<dbReference type="Proteomes" id="UP000250200">
    <property type="component" value="Unassembled WGS sequence"/>
</dbReference>
<evidence type="ECO:0000259" key="4">
    <source>
        <dbReference type="PROSITE" id="PS51186"/>
    </source>
</evidence>
<accession>A0A7Z7P375</accession>
<dbReference type="EMBL" id="UAVB01000001">
    <property type="protein sequence ID" value="SQA17185.1"/>
    <property type="molecule type" value="Genomic_DNA"/>
</dbReference>
<gene>
    <name evidence="5" type="primary">rimL</name>
    <name evidence="5" type="ORF">NCTC8181_00102</name>
</gene>
<evidence type="ECO:0000313" key="6">
    <source>
        <dbReference type="Proteomes" id="UP000250200"/>
    </source>
</evidence>
<dbReference type="InterPro" id="IPR016181">
    <property type="entry name" value="Acyl_CoA_acyltransferase"/>
</dbReference>
<protein>
    <submittedName>
        <fullName evidence="5">Acetyltransferase</fullName>
        <ecNumber evidence="5">2.3.1.-</ecNumber>
    </submittedName>
</protein>
<evidence type="ECO:0000256" key="3">
    <source>
        <dbReference type="ARBA" id="ARBA00038502"/>
    </source>
</evidence>
<evidence type="ECO:0000256" key="2">
    <source>
        <dbReference type="ARBA" id="ARBA00023315"/>
    </source>
</evidence>
<keyword evidence="1 5" id="KW-0808">Transferase</keyword>
<sequence length="190" mass="22635">MWYNIIMDIWTNLGRFAFIETEHVNLRPVAYTDREAFWRIASKRTNLQFIFPVQTSKKESDFLLVYSFMKEPLGVWAIEDKVSHKMFGVIRFENIDLSKKTAEIGYFLKESSWGQGIMTECLKTLSFFAFQEFGMDKLIIVTHKENIASQKVALKAHFKQSRSFKGSDRYTRRIRDYIEFQLTRGDYRYE</sequence>
<dbReference type="Gene3D" id="3.40.630.30">
    <property type="match status" value="1"/>
</dbReference>
<evidence type="ECO:0000313" key="5">
    <source>
        <dbReference type="EMBL" id="SQA17185.1"/>
    </source>
</evidence>
<feature type="domain" description="N-acetyltransferase" evidence="4">
    <location>
        <begin position="24"/>
        <end position="190"/>
    </location>
</feature>
<name>A0A7Z7P375_STRAG</name>
<dbReference type="PROSITE" id="PS51186">
    <property type="entry name" value="GNAT"/>
    <property type="match status" value="1"/>
</dbReference>
<comment type="caution">
    <text evidence="5">The sequence shown here is derived from an EMBL/GenBank/DDBJ whole genome shotgun (WGS) entry which is preliminary data.</text>
</comment>